<dbReference type="STRING" id="197461.A3843_15115"/>
<comment type="caution">
    <text evidence="1">The sequence shown here is derived from an EMBL/GenBank/DDBJ whole genome shotgun (WGS) entry which is preliminary data.</text>
</comment>
<dbReference type="Proteomes" id="UP000185783">
    <property type="component" value="Unassembled WGS sequence"/>
</dbReference>
<dbReference type="SUPFAM" id="SSF110857">
    <property type="entry name" value="Gamma-glutamyl cyclotransferase-like"/>
    <property type="match status" value="1"/>
</dbReference>
<organism evidence="1 2">
    <name type="scientific">Pseudovibrio exalbescens</name>
    <dbReference type="NCBI Taxonomy" id="197461"/>
    <lineage>
        <taxon>Bacteria</taxon>
        <taxon>Pseudomonadati</taxon>
        <taxon>Pseudomonadota</taxon>
        <taxon>Alphaproteobacteria</taxon>
        <taxon>Hyphomicrobiales</taxon>
        <taxon>Stappiaceae</taxon>
        <taxon>Pseudovibrio</taxon>
    </lineage>
</organism>
<proteinExistence type="predicted"/>
<accession>A0A1U7JEA1</accession>
<dbReference type="InterPro" id="IPR036568">
    <property type="entry name" value="GGCT-like_sf"/>
</dbReference>
<dbReference type="RefSeq" id="WP_028482847.1">
    <property type="nucleotide sequence ID" value="NZ_LVVZ01000022.1"/>
</dbReference>
<evidence type="ECO:0000313" key="2">
    <source>
        <dbReference type="Proteomes" id="UP000185783"/>
    </source>
</evidence>
<dbReference type="Gene3D" id="3.10.490.10">
    <property type="entry name" value="Gamma-glutamyl cyclotransferase-like"/>
    <property type="match status" value="1"/>
</dbReference>
<dbReference type="EMBL" id="LVVZ01000022">
    <property type="protein sequence ID" value="OKL43063.1"/>
    <property type="molecule type" value="Genomic_DNA"/>
</dbReference>
<name>A0A1U7JEA1_9HYPH</name>
<evidence type="ECO:0000313" key="1">
    <source>
        <dbReference type="EMBL" id="OKL43063.1"/>
    </source>
</evidence>
<keyword evidence="2" id="KW-1185">Reference proteome</keyword>
<evidence type="ECO:0008006" key="3">
    <source>
        <dbReference type="Google" id="ProtNLM"/>
    </source>
</evidence>
<reference evidence="1 2" key="1">
    <citation type="submission" date="2016-03" db="EMBL/GenBank/DDBJ databases">
        <title>Genome sequence of Nesiotobacter sp. nov., a moderately halophilic alphaproteobacterium isolated from the Yellow Sea, China.</title>
        <authorList>
            <person name="Zhang G."/>
            <person name="Zhang R."/>
        </authorList>
    </citation>
    <scope>NUCLEOTIDE SEQUENCE [LARGE SCALE GENOMIC DNA]</scope>
    <source>
        <strain evidence="1 2">WB1-6</strain>
    </source>
</reference>
<dbReference type="OrthoDB" id="5567366at2"/>
<dbReference type="AlphaFoldDB" id="A0A1U7JEA1"/>
<gene>
    <name evidence="1" type="ORF">A3843_15115</name>
</gene>
<sequence>MTWEDEQISYFGYGSLVNEETLPEGTVVVPGLLQGWVREWRGCAKWREKEQAGMAGVCALTVRPKQGAAIRGMMVLDRKKNLPWLDDREWHYNRNTLEEGSFTPDQAQFVPHDTFMYSVKTEHYEWGNEDHPILLSYLDCVIAGFHRVWGEAGIRHFFETTEGWSQVPVMNDRAAPIYPRAVTISTDLAGRVDSLLEQHGARILNRHLNSAV</sequence>
<protein>
    <recommendedName>
        <fullName evidence="3">Gamma-glutamylcyclotransferase AIG2-like domain-containing protein</fullName>
    </recommendedName>
</protein>